<protein>
    <recommendedName>
        <fullName evidence="5">O-antigen ligase-related domain-containing protein</fullName>
    </recommendedName>
</protein>
<organism evidence="6 7">
    <name type="scientific">Clostridium felsineum</name>
    <dbReference type="NCBI Taxonomy" id="36839"/>
    <lineage>
        <taxon>Bacteria</taxon>
        <taxon>Bacillati</taxon>
        <taxon>Bacillota</taxon>
        <taxon>Clostridia</taxon>
        <taxon>Eubacteriales</taxon>
        <taxon>Clostridiaceae</taxon>
        <taxon>Clostridium</taxon>
    </lineage>
</organism>
<comment type="subcellular location">
    <subcellularLocation>
        <location evidence="1">Membrane</location>
        <topology evidence="1">Multi-pass membrane protein</topology>
    </subcellularLocation>
</comment>
<reference evidence="6 7" key="1">
    <citation type="submission" date="2022-04" db="EMBL/GenBank/DDBJ databases">
        <title>Genome sequence of C. roseum typestrain.</title>
        <authorList>
            <person name="Poehlein A."/>
            <person name="Schoch T."/>
            <person name="Duerre P."/>
            <person name="Daniel R."/>
        </authorList>
    </citation>
    <scope>NUCLEOTIDE SEQUENCE [LARGE SCALE GENOMIC DNA]</scope>
    <source>
        <strain evidence="6 7">DSM 7320</strain>
    </source>
</reference>
<dbReference type="InterPro" id="IPR007016">
    <property type="entry name" value="O-antigen_ligase-rel_domated"/>
</dbReference>
<accession>A0A1S8L830</accession>
<keyword evidence="4" id="KW-0472">Membrane</keyword>
<sequence>MLSRVRQDKLGQILLNIFIVFSTFEIIIKGILTLREDSLLSVNAIKIGLVVALIFSIFITRRLKRMTPKIKEIMIIYLIFFVVLALKLLAMNDPNDFTKWLADNNNFNYLFSFVCFIIIININVKKESIINTLILSSIVVMGLSFFFFIKNNYYGLVAPNIIQAYSMGFLNKIRMMSVFASPNHAGLYFVMVYLIVDYREKNSFKMLFNLYRFLLVICIMLTLSRTAIGILFLYLIIKILKHKKGRKVKKVLITTFIIGIASTAVWIAITKYNVYFFSASYIQADNRWVKWQVALEYIKKYWAIGVPFNVKVQMYTYVNSVITIVEFSDNLFLEIASRFGAILILAVFAFIIKNLYVDFREKNITDINKILFFIISSMTTGSIHFTVPMILFIVYCTKFHGLKYER</sequence>
<evidence type="ECO:0000313" key="7">
    <source>
        <dbReference type="Proteomes" id="UP000190951"/>
    </source>
</evidence>
<dbReference type="EMBL" id="CP096983">
    <property type="protein sequence ID" value="URZ13146.1"/>
    <property type="molecule type" value="Genomic_DNA"/>
</dbReference>
<name>A0A1S8L830_9CLOT</name>
<dbReference type="InterPro" id="IPR051533">
    <property type="entry name" value="WaaL-like"/>
</dbReference>
<evidence type="ECO:0000256" key="2">
    <source>
        <dbReference type="ARBA" id="ARBA00022692"/>
    </source>
</evidence>
<keyword evidence="7" id="KW-1185">Reference proteome</keyword>
<dbReference type="PANTHER" id="PTHR37422:SF13">
    <property type="entry name" value="LIPOPOLYSACCHARIDE BIOSYNTHESIS PROTEIN PA4999-RELATED"/>
    <property type="match status" value="1"/>
</dbReference>
<gene>
    <name evidence="6" type="ORF">CROST_038960</name>
</gene>
<evidence type="ECO:0000313" key="6">
    <source>
        <dbReference type="EMBL" id="URZ13146.1"/>
    </source>
</evidence>
<dbReference type="Proteomes" id="UP000190951">
    <property type="component" value="Chromosome"/>
</dbReference>
<evidence type="ECO:0000256" key="1">
    <source>
        <dbReference type="ARBA" id="ARBA00004141"/>
    </source>
</evidence>
<evidence type="ECO:0000256" key="3">
    <source>
        <dbReference type="ARBA" id="ARBA00022989"/>
    </source>
</evidence>
<evidence type="ECO:0000256" key="4">
    <source>
        <dbReference type="ARBA" id="ARBA00023136"/>
    </source>
</evidence>
<dbReference type="AlphaFoldDB" id="A0A1S8L830"/>
<dbReference type="GO" id="GO:0016020">
    <property type="term" value="C:membrane"/>
    <property type="evidence" value="ECO:0007669"/>
    <property type="project" value="UniProtKB-SubCell"/>
</dbReference>
<dbReference type="RefSeq" id="WP_077835212.1">
    <property type="nucleotide sequence ID" value="NZ_CP096983.1"/>
</dbReference>
<evidence type="ECO:0000259" key="5">
    <source>
        <dbReference type="Pfam" id="PF04932"/>
    </source>
</evidence>
<proteinExistence type="predicted"/>
<dbReference type="STRING" id="84029.CROST_18740"/>
<dbReference type="KEGG" id="crw:CROST_038960"/>
<feature type="domain" description="O-antigen ligase-related" evidence="5">
    <location>
        <begin position="213"/>
        <end position="347"/>
    </location>
</feature>
<keyword evidence="3" id="KW-1133">Transmembrane helix</keyword>
<dbReference type="PANTHER" id="PTHR37422">
    <property type="entry name" value="TEICHURONIC ACID BIOSYNTHESIS PROTEIN TUAE"/>
    <property type="match status" value="1"/>
</dbReference>
<keyword evidence="2" id="KW-0812">Transmembrane</keyword>
<dbReference type="Pfam" id="PF04932">
    <property type="entry name" value="Wzy_C"/>
    <property type="match status" value="1"/>
</dbReference>